<reference evidence="7" key="1">
    <citation type="submission" date="2016-10" db="EMBL/GenBank/DDBJ databases">
        <title>Sequence of Gallionella enrichment culture.</title>
        <authorList>
            <person name="Poehlein A."/>
            <person name="Muehling M."/>
            <person name="Daniel R."/>
        </authorList>
    </citation>
    <scope>NUCLEOTIDE SEQUENCE</scope>
</reference>
<dbReference type="InterPro" id="IPR002313">
    <property type="entry name" value="Lys-tRNA-ligase_II"/>
</dbReference>
<comment type="caution">
    <text evidence="7">The sequence shown here is derived from an EMBL/GenBank/DDBJ whole genome shotgun (WGS) entry which is preliminary data.</text>
</comment>
<dbReference type="InterPro" id="IPR018149">
    <property type="entry name" value="Lys-tRNA-synth_II_C"/>
</dbReference>
<evidence type="ECO:0000259" key="6">
    <source>
        <dbReference type="PROSITE" id="PS50862"/>
    </source>
</evidence>
<evidence type="ECO:0000256" key="1">
    <source>
        <dbReference type="ARBA" id="ARBA00013166"/>
    </source>
</evidence>
<dbReference type="NCBIfam" id="NF001756">
    <property type="entry name" value="PRK00484.1"/>
    <property type="match status" value="1"/>
</dbReference>
<gene>
    <name evidence="7" type="primary">lysS_12</name>
    <name evidence="7" type="ORF">GALL_385180</name>
</gene>
<dbReference type="InterPro" id="IPR045864">
    <property type="entry name" value="aa-tRNA-synth_II/BPL/LPL"/>
</dbReference>
<name>A0A1J5Q8R1_9ZZZZ</name>
<keyword evidence="3" id="KW-0479">Metal-binding</keyword>
<dbReference type="InterPro" id="IPR004364">
    <property type="entry name" value="Aa-tRNA-synt_II"/>
</dbReference>
<accession>A0A1J5Q8R1</accession>
<dbReference type="GO" id="GO:0000049">
    <property type="term" value="F:tRNA binding"/>
    <property type="evidence" value="ECO:0007669"/>
    <property type="project" value="TreeGrafter"/>
</dbReference>
<dbReference type="PRINTS" id="PR00982">
    <property type="entry name" value="TRNASYNTHLYS"/>
</dbReference>
<dbReference type="GO" id="GO:0004824">
    <property type="term" value="F:lysine-tRNA ligase activity"/>
    <property type="evidence" value="ECO:0007669"/>
    <property type="project" value="UniProtKB-EC"/>
</dbReference>
<feature type="domain" description="Aminoacyl-transfer RNA synthetases class-II family profile" evidence="6">
    <location>
        <begin position="1"/>
        <end position="319"/>
    </location>
</feature>
<evidence type="ECO:0000256" key="3">
    <source>
        <dbReference type="ARBA" id="ARBA00022723"/>
    </source>
</evidence>
<organism evidence="7">
    <name type="scientific">mine drainage metagenome</name>
    <dbReference type="NCBI Taxonomy" id="410659"/>
    <lineage>
        <taxon>unclassified sequences</taxon>
        <taxon>metagenomes</taxon>
        <taxon>ecological metagenomes</taxon>
    </lineage>
</organism>
<dbReference type="CDD" id="cd00775">
    <property type="entry name" value="LysRS_core"/>
    <property type="match status" value="1"/>
</dbReference>
<dbReference type="EMBL" id="MLJW01001166">
    <property type="protein sequence ID" value="OIQ79744.1"/>
    <property type="molecule type" value="Genomic_DNA"/>
</dbReference>
<evidence type="ECO:0000256" key="4">
    <source>
        <dbReference type="ARBA" id="ARBA00022741"/>
    </source>
</evidence>
<evidence type="ECO:0000313" key="7">
    <source>
        <dbReference type="EMBL" id="OIQ79744.1"/>
    </source>
</evidence>
<dbReference type="AlphaFoldDB" id="A0A1J5Q8R1"/>
<keyword evidence="4" id="KW-0547">Nucleotide-binding</keyword>
<dbReference type="GO" id="GO:0046872">
    <property type="term" value="F:metal ion binding"/>
    <property type="evidence" value="ECO:0007669"/>
    <property type="project" value="UniProtKB-KW"/>
</dbReference>
<dbReference type="SUPFAM" id="SSF55681">
    <property type="entry name" value="Class II aaRS and biotin synthetases"/>
    <property type="match status" value="1"/>
</dbReference>
<dbReference type="PANTHER" id="PTHR42918">
    <property type="entry name" value="LYSYL-TRNA SYNTHETASE"/>
    <property type="match status" value="1"/>
</dbReference>
<dbReference type="InterPro" id="IPR006195">
    <property type="entry name" value="aa-tRNA-synth_II"/>
</dbReference>
<dbReference type="GO" id="GO:0005829">
    <property type="term" value="C:cytosol"/>
    <property type="evidence" value="ECO:0007669"/>
    <property type="project" value="TreeGrafter"/>
</dbReference>
<dbReference type="PANTHER" id="PTHR42918:SF15">
    <property type="entry name" value="LYSINE--TRNA LIGASE, CHLOROPLASTIC_MITOCHONDRIAL"/>
    <property type="match status" value="1"/>
</dbReference>
<dbReference type="NCBIfam" id="TIGR00499">
    <property type="entry name" value="lysS_bact"/>
    <property type="match status" value="1"/>
</dbReference>
<protein>
    <recommendedName>
        <fullName evidence="1">lysine--tRNA ligase</fullName>
        <ecNumber evidence="1">6.1.1.6</ecNumber>
    </recommendedName>
</protein>
<evidence type="ECO:0000256" key="5">
    <source>
        <dbReference type="ARBA" id="ARBA00022840"/>
    </source>
</evidence>
<proteinExistence type="predicted"/>
<keyword evidence="5" id="KW-0067">ATP-binding</keyword>
<evidence type="ECO:0000256" key="2">
    <source>
        <dbReference type="ARBA" id="ARBA00022598"/>
    </source>
</evidence>
<dbReference type="Gene3D" id="3.30.930.10">
    <property type="entry name" value="Bira Bifunctional Protein, Domain 2"/>
    <property type="match status" value="1"/>
</dbReference>
<dbReference type="GO" id="GO:0006430">
    <property type="term" value="P:lysyl-tRNA aminoacylation"/>
    <property type="evidence" value="ECO:0007669"/>
    <property type="project" value="InterPro"/>
</dbReference>
<dbReference type="PROSITE" id="PS50862">
    <property type="entry name" value="AA_TRNA_LIGASE_II"/>
    <property type="match status" value="1"/>
</dbReference>
<keyword evidence="2 7" id="KW-0436">Ligase</keyword>
<dbReference type="GO" id="GO:0005524">
    <property type="term" value="F:ATP binding"/>
    <property type="evidence" value="ECO:0007669"/>
    <property type="project" value="UniProtKB-KW"/>
</dbReference>
<sequence length="321" mass="36119">MTRSKIVAAIRHFMLGHDFLEVETPMLHPIPGGAAAKPFATHHNALDMQMFLRIAPELFLKRLIVGGFERVFEINRNFRNEGLSVRHNPEFTMMEFYAAYTDYRWLMDFTEACIRAAAIAAQGTATVTYQGREVDLAKPFQRLTITGAIGKYAPHYTAAQLEDTVFLRAELKKFGVDALPHLGLGALQLALFEETAESQLWEPTYIIDYPVEVSPLARASDTQPGLTERFELFITGREIANGFSELNDPEVQADRFRQQVEAKEAGDDEAMYYDADYIRALEYGMPPTGGCGIGIDRLVMLLTDSPSIRDVILFPQMRPEA</sequence>
<dbReference type="EC" id="6.1.1.6" evidence="1"/>
<dbReference type="Pfam" id="PF00152">
    <property type="entry name" value="tRNA-synt_2"/>
    <property type="match status" value="1"/>
</dbReference>